<dbReference type="Proteomes" id="UP000767327">
    <property type="component" value="Unassembled WGS sequence"/>
</dbReference>
<name>A0A971ID85_9BIFI</name>
<reference evidence="1" key="1">
    <citation type="journal article" date="2020" name="Biotechnol. Biofuels">
        <title>New insights from the biogas microbiome by comprehensive genome-resolved metagenomics of nearly 1600 species originating from multiple anaerobic digesters.</title>
        <authorList>
            <person name="Campanaro S."/>
            <person name="Treu L."/>
            <person name="Rodriguez-R L.M."/>
            <person name="Kovalovszki A."/>
            <person name="Ziels R.M."/>
            <person name="Maus I."/>
            <person name="Zhu X."/>
            <person name="Kougias P.G."/>
            <person name="Basile A."/>
            <person name="Luo G."/>
            <person name="Schluter A."/>
            <person name="Konstantinidis K.T."/>
            <person name="Angelidaki I."/>
        </authorList>
    </citation>
    <scope>NUCLEOTIDE SEQUENCE</scope>
    <source>
        <strain evidence="1">AS01afH2WH_6</strain>
    </source>
</reference>
<organism evidence="1 2">
    <name type="scientific">Bifidobacterium crudilactis</name>
    <dbReference type="NCBI Taxonomy" id="327277"/>
    <lineage>
        <taxon>Bacteria</taxon>
        <taxon>Bacillati</taxon>
        <taxon>Actinomycetota</taxon>
        <taxon>Actinomycetes</taxon>
        <taxon>Bifidobacteriales</taxon>
        <taxon>Bifidobacteriaceae</taxon>
        <taxon>Bifidobacterium</taxon>
    </lineage>
</organism>
<dbReference type="EMBL" id="JAAXZR010000027">
    <property type="protein sequence ID" value="NLT80345.1"/>
    <property type="molecule type" value="Genomic_DNA"/>
</dbReference>
<dbReference type="AlphaFoldDB" id="A0A971ID85"/>
<dbReference type="RefSeq" id="WP_273174482.1">
    <property type="nucleotide sequence ID" value="NZ_CP181270.1"/>
</dbReference>
<protein>
    <submittedName>
        <fullName evidence="1">Uncharacterized protein</fullName>
    </submittedName>
</protein>
<comment type="caution">
    <text evidence="1">The sequence shown here is derived from an EMBL/GenBank/DDBJ whole genome shotgun (WGS) entry which is preliminary data.</text>
</comment>
<sequence length="48" mass="5217">MNAAWASAKAFQIHSWWQEIVNSVLSLDIMEAVITLAGTNSKKVVEAG</sequence>
<evidence type="ECO:0000313" key="1">
    <source>
        <dbReference type="EMBL" id="NLT80345.1"/>
    </source>
</evidence>
<proteinExistence type="predicted"/>
<accession>A0A971ID85</accession>
<evidence type="ECO:0000313" key="2">
    <source>
        <dbReference type="Proteomes" id="UP000767327"/>
    </source>
</evidence>
<gene>
    <name evidence="1" type="ORF">GXW98_08705</name>
</gene>
<reference evidence="1" key="2">
    <citation type="submission" date="2020-01" db="EMBL/GenBank/DDBJ databases">
        <authorList>
            <person name="Campanaro S."/>
        </authorList>
    </citation>
    <scope>NUCLEOTIDE SEQUENCE</scope>
    <source>
        <strain evidence="1">AS01afH2WH_6</strain>
    </source>
</reference>